<accession>A0A7R8WS19</accession>
<gene>
    <name evidence="1" type="ORF">CTOB1V02_LOCUS14918</name>
</gene>
<dbReference type="AlphaFoldDB" id="A0A7R8WS19"/>
<organism evidence="1">
    <name type="scientific">Cyprideis torosa</name>
    <dbReference type="NCBI Taxonomy" id="163714"/>
    <lineage>
        <taxon>Eukaryota</taxon>
        <taxon>Metazoa</taxon>
        <taxon>Ecdysozoa</taxon>
        <taxon>Arthropoda</taxon>
        <taxon>Crustacea</taxon>
        <taxon>Oligostraca</taxon>
        <taxon>Ostracoda</taxon>
        <taxon>Podocopa</taxon>
        <taxon>Podocopida</taxon>
        <taxon>Cytherocopina</taxon>
        <taxon>Cytheroidea</taxon>
        <taxon>Cytherideidae</taxon>
        <taxon>Cyprideis</taxon>
    </lineage>
</organism>
<dbReference type="EMBL" id="OB684818">
    <property type="protein sequence ID" value="CAD7237103.1"/>
    <property type="molecule type" value="Genomic_DNA"/>
</dbReference>
<sequence length="59" mass="6720">SAPFSNLGIRETSLFHQEFYFRSSKDSSVSGFHRGRVSTEMIRSLLAEDSNDAIRLRGR</sequence>
<feature type="non-terminal residue" evidence="1">
    <location>
        <position position="59"/>
    </location>
</feature>
<protein>
    <submittedName>
        <fullName evidence="1">Uncharacterized protein</fullName>
    </submittedName>
</protein>
<evidence type="ECO:0000313" key="1">
    <source>
        <dbReference type="EMBL" id="CAD7237103.1"/>
    </source>
</evidence>
<name>A0A7R8WS19_9CRUS</name>
<proteinExistence type="predicted"/>
<reference evidence="1" key="1">
    <citation type="submission" date="2020-11" db="EMBL/GenBank/DDBJ databases">
        <authorList>
            <person name="Tran Van P."/>
        </authorList>
    </citation>
    <scope>NUCLEOTIDE SEQUENCE</scope>
</reference>